<evidence type="ECO:0000256" key="5">
    <source>
        <dbReference type="ARBA" id="ARBA00022729"/>
    </source>
</evidence>
<keyword evidence="8 9" id="KW-0472">Membrane</keyword>
<evidence type="ECO:0000313" key="10">
    <source>
        <dbReference type="EMBL" id="VDO95231.1"/>
    </source>
</evidence>
<comment type="similarity">
    <text evidence="2">Belongs to the EMC10 family.</text>
</comment>
<evidence type="ECO:0000313" key="11">
    <source>
        <dbReference type="Proteomes" id="UP000270296"/>
    </source>
</evidence>
<dbReference type="PANTHER" id="PTHR21397:SF4">
    <property type="entry name" value="ER MEMBRANE PROTEIN COMPLEX SUBUNIT 10"/>
    <property type="match status" value="1"/>
</dbReference>
<keyword evidence="11" id="KW-1185">Reference proteome</keyword>
<evidence type="ECO:0000256" key="1">
    <source>
        <dbReference type="ARBA" id="ARBA00004115"/>
    </source>
</evidence>
<keyword evidence="7 9" id="KW-1133">Transmembrane helix</keyword>
<evidence type="ECO:0000256" key="8">
    <source>
        <dbReference type="ARBA" id="ARBA00023136"/>
    </source>
</evidence>
<accession>A0A183IDL0</accession>
<keyword evidence="6" id="KW-0256">Endoplasmic reticulum</keyword>
<evidence type="ECO:0000256" key="6">
    <source>
        <dbReference type="ARBA" id="ARBA00022824"/>
    </source>
</evidence>
<reference evidence="10 11" key="2">
    <citation type="submission" date="2018-11" db="EMBL/GenBank/DDBJ databases">
        <authorList>
            <consortium name="Pathogen Informatics"/>
        </authorList>
    </citation>
    <scope>NUCLEOTIDE SEQUENCE [LARGE SCALE GENOMIC DNA]</scope>
</reference>
<keyword evidence="4 9" id="KW-0812">Transmembrane</keyword>
<dbReference type="PANTHER" id="PTHR21397">
    <property type="entry name" value="CHROMATIN COMPLEXES SUBUNIT BAP18-RELATED"/>
    <property type="match status" value="1"/>
</dbReference>
<gene>
    <name evidence="10" type="ORF">SBAD_LOCUS1704</name>
</gene>
<reference evidence="12" key="1">
    <citation type="submission" date="2016-06" db="UniProtKB">
        <authorList>
            <consortium name="WormBaseParasite"/>
        </authorList>
    </citation>
    <scope>IDENTIFICATION</scope>
</reference>
<sequence>MSITIHPSSFLGDAVSTCSNLNIGMTASEFNTTVHVTEIGYLQKLEKAKLEKERGEHGDNRSFFSKYWMYILPFVVFMLITSAMNPETRQAGR</sequence>
<dbReference type="WBParaSite" id="SBAD_0000179201-mRNA-1">
    <property type="protein sequence ID" value="SBAD_0000179201-mRNA-1"/>
    <property type="gene ID" value="SBAD_0000179201"/>
</dbReference>
<dbReference type="Pfam" id="PF21203">
    <property type="entry name" value="ECM10"/>
    <property type="match status" value="1"/>
</dbReference>
<dbReference type="OrthoDB" id="1894652at2759"/>
<evidence type="ECO:0000256" key="2">
    <source>
        <dbReference type="ARBA" id="ARBA00007695"/>
    </source>
</evidence>
<comment type="subcellular location">
    <subcellularLocation>
        <location evidence="1">Endoplasmic reticulum membrane</location>
        <topology evidence="1">Single-pass type I membrane protein</topology>
    </subcellularLocation>
</comment>
<evidence type="ECO:0000256" key="9">
    <source>
        <dbReference type="SAM" id="Phobius"/>
    </source>
</evidence>
<dbReference type="Proteomes" id="UP000270296">
    <property type="component" value="Unassembled WGS sequence"/>
</dbReference>
<evidence type="ECO:0000256" key="7">
    <source>
        <dbReference type="ARBA" id="ARBA00022989"/>
    </source>
</evidence>
<protein>
    <recommendedName>
        <fullName evidence="3">ER membrane protein complex subunit 10</fullName>
    </recommendedName>
</protein>
<evidence type="ECO:0000256" key="4">
    <source>
        <dbReference type="ARBA" id="ARBA00022692"/>
    </source>
</evidence>
<organism evidence="12">
    <name type="scientific">Soboliphyme baturini</name>
    <dbReference type="NCBI Taxonomy" id="241478"/>
    <lineage>
        <taxon>Eukaryota</taxon>
        <taxon>Metazoa</taxon>
        <taxon>Ecdysozoa</taxon>
        <taxon>Nematoda</taxon>
        <taxon>Enoplea</taxon>
        <taxon>Dorylaimia</taxon>
        <taxon>Dioctophymatida</taxon>
        <taxon>Dioctophymatoidea</taxon>
        <taxon>Soboliphymatidae</taxon>
        <taxon>Soboliphyme</taxon>
    </lineage>
</organism>
<dbReference type="AlphaFoldDB" id="A0A183IDL0"/>
<dbReference type="GO" id="GO:0072546">
    <property type="term" value="C:EMC complex"/>
    <property type="evidence" value="ECO:0007669"/>
    <property type="project" value="TreeGrafter"/>
</dbReference>
<evidence type="ECO:0000256" key="3">
    <source>
        <dbReference type="ARBA" id="ARBA00020105"/>
    </source>
</evidence>
<keyword evidence="5" id="KW-0732">Signal</keyword>
<evidence type="ECO:0000313" key="12">
    <source>
        <dbReference type="WBParaSite" id="SBAD_0000179201-mRNA-1"/>
    </source>
</evidence>
<name>A0A183IDL0_9BILA</name>
<proteinExistence type="inferred from homology"/>
<dbReference type="EMBL" id="UZAM01006920">
    <property type="protein sequence ID" value="VDO95231.1"/>
    <property type="molecule type" value="Genomic_DNA"/>
</dbReference>
<feature type="transmembrane region" description="Helical" evidence="9">
    <location>
        <begin position="67"/>
        <end position="84"/>
    </location>
</feature>